<dbReference type="Proteomes" id="UP000245464">
    <property type="component" value="Chromosome 3"/>
</dbReference>
<dbReference type="KEGG" id="ptrr:90956071"/>
<comment type="caution">
    <text evidence="1">The sequence shown here is derived from an EMBL/GenBank/DDBJ whole genome shotgun (WGS) entry which is preliminary data.</text>
</comment>
<evidence type="ECO:0000313" key="2">
    <source>
        <dbReference type="Proteomes" id="UP000245464"/>
    </source>
</evidence>
<dbReference type="EMBL" id="NQIK02000003">
    <property type="protein sequence ID" value="KAF7573522.1"/>
    <property type="molecule type" value="Genomic_DNA"/>
</dbReference>
<protein>
    <submittedName>
        <fullName evidence="1">Uncharacterized protein</fullName>
    </submittedName>
</protein>
<sequence length="150" mass="16977">MGMLPDSFSLVLHGPSKEASQQLCDAMIRVAIWHDGAEELARREGEELQCWRDGIAEDFVDLMKSMIRGDVPARFGADMGEVWNIEEILRDHQGEWPASVSQVFALSNFEEPDGGWEAARAGYFEEVEWLDRMEGWNLMVAENQPDDSDA</sequence>
<gene>
    <name evidence="1" type="ORF">PtrM4_084270</name>
</gene>
<dbReference type="RefSeq" id="XP_065963555.1">
    <property type="nucleotide sequence ID" value="XM_066106617.1"/>
</dbReference>
<reference evidence="1" key="1">
    <citation type="journal article" date="2018" name="BMC Genomics">
        <title>Comparative genomics of the wheat fungal pathogen Pyrenophora tritici-repentis reveals chromosomal variations and genome plasticity.</title>
        <authorList>
            <person name="Moolhuijzen P."/>
            <person name="See P.T."/>
            <person name="Hane J.K."/>
            <person name="Shi G."/>
            <person name="Liu Z."/>
            <person name="Oliver R.P."/>
            <person name="Moffat C.S."/>
        </authorList>
    </citation>
    <scope>NUCLEOTIDE SEQUENCE [LARGE SCALE GENOMIC DNA]</scope>
    <source>
        <strain evidence="1">M4</strain>
    </source>
</reference>
<dbReference type="AlphaFoldDB" id="A0A2W1EC11"/>
<proteinExistence type="predicted"/>
<accession>A0A2W1EC11</accession>
<dbReference type="GeneID" id="90956071"/>
<name>A0A2W1EC11_9PLEO</name>
<organism evidence="1 2">
    <name type="scientific">Pyrenophora tritici-repentis</name>
    <dbReference type="NCBI Taxonomy" id="45151"/>
    <lineage>
        <taxon>Eukaryota</taxon>
        <taxon>Fungi</taxon>
        <taxon>Dikarya</taxon>
        <taxon>Ascomycota</taxon>
        <taxon>Pezizomycotina</taxon>
        <taxon>Dothideomycetes</taxon>
        <taxon>Pleosporomycetidae</taxon>
        <taxon>Pleosporales</taxon>
        <taxon>Pleosporineae</taxon>
        <taxon>Pleosporaceae</taxon>
        <taxon>Pyrenophora</taxon>
    </lineage>
</organism>
<evidence type="ECO:0000313" key="1">
    <source>
        <dbReference type="EMBL" id="KAF7573522.1"/>
    </source>
</evidence>